<dbReference type="Proteomes" id="UP000243002">
    <property type="component" value="Unassembled WGS sequence"/>
</dbReference>
<gene>
    <name evidence="1" type="ORF">C7K55_08620</name>
</gene>
<accession>A0A2P7MV00</accession>
<dbReference type="AlphaFoldDB" id="A0A2P7MV00"/>
<dbReference type="EMBL" id="PXXO01000008">
    <property type="protein sequence ID" value="PSJ05053.1"/>
    <property type="molecule type" value="Genomic_DNA"/>
</dbReference>
<dbReference type="RefSeq" id="WP_106632315.1">
    <property type="nucleotide sequence ID" value="NZ_PXXO01000008.1"/>
</dbReference>
<keyword evidence="2" id="KW-1185">Reference proteome</keyword>
<evidence type="ECO:0000313" key="2">
    <source>
        <dbReference type="Proteomes" id="UP000243002"/>
    </source>
</evidence>
<dbReference type="OrthoDB" id="516113at2"/>
<organism evidence="1 2">
    <name type="scientific">Cyanobium usitatum str. Tous</name>
    <dbReference type="NCBI Taxonomy" id="2116684"/>
    <lineage>
        <taxon>Bacteria</taxon>
        <taxon>Bacillati</taxon>
        <taxon>Cyanobacteriota</taxon>
        <taxon>Cyanophyceae</taxon>
        <taxon>Synechococcales</taxon>
        <taxon>Prochlorococcaceae</taxon>
        <taxon>Cyanobium</taxon>
    </lineage>
</organism>
<reference evidence="1 2" key="1">
    <citation type="journal article" date="2018" name="Environ. Microbiol.">
        <title>Ecological and genomic features of two widespread freshwater picocyanobacteria.</title>
        <authorList>
            <person name="Cabello-Yeves P.J."/>
            <person name="Picazo A."/>
            <person name="Camacho A."/>
            <person name="Callieri C."/>
            <person name="Rosselli R."/>
            <person name="Roda-Garcia J.J."/>
            <person name="Coutinho F.H."/>
            <person name="Rodriguez-Valera F."/>
        </authorList>
    </citation>
    <scope>NUCLEOTIDE SEQUENCE [LARGE SCALE GENOMIC DNA]</scope>
    <source>
        <strain evidence="1 2">Tous</strain>
    </source>
</reference>
<name>A0A2P7MV00_9CYAN</name>
<comment type="caution">
    <text evidence="1">The sequence shown here is derived from an EMBL/GenBank/DDBJ whole genome shotgun (WGS) entry which is preliminary data.</text>
</comment>
<proteinExistence type="predicted"/>
<protein>
    <submittedName>
        <fullName evidence="1">Uncharacterized protein</fullName>
    </submittedName>
</protein>
<evidence type="ECO:0000313" key="1">
    <source>
        <dbReference type="EMBL" id="PSJ05053.1"/>
    </source>
</evidence>
<sequence length="108" mass="12166">MSLTPSQQGRLTNQLQQLNELATELEGQPEDLLTLLRQLEQLHRSVQDGPFRGSLPADRSQLFSLLQSVERSGGWPYIPRLQLRTFMDLLQHEAAADETLPAEDTLVA</sequence>